<organism evidence="3 4">
    <name type="scientific">Psilocybe cyanescens</name>
    <dbReference type="NCBI Taxonomy" id="93625"/>
    <lineage>
        <taxon>Eukaryota</taxon>
        <taxon>Fungi</taxon>
        <taxon>Dikarya</taxon>
        <taxon>Basidiomycota</taxon>
        <taxon>Agaricomycotina</taxon>
        <taxon>Agaricomycetes</taxon>
        <taxon>Agaricomycetidae</taxon>
        <taxon>Agaricales</taxon>
        <taxon>Agaricineae</taxon>
        <taxon>Strophariaceae</taxon>
        <taxon>Psilocybe</taxon>
    </lineage>
</organism>
<comment type="caution">
    <text evidence="3">The sequence shown here is derived from an EMBL/GenBank/DDBJ whole genome shotgun (WGS) entry which is preliminary data.</text>
</comment>
<evidence type="ECO:0000259" key="2">
    <source>
        <dbReference type="PROSITE" id="PS50966"/>
    </source>
</evidence>
<dbReference type="GO" id="GO:0000724">
    <property type="term" value="P:double-strand break repair via homologous recombination"/>
    <property type="evidence" value="ECO:0007669"/>
    <property type="project" value="TreeGrafter"/>
</dbReference>
<sequence>MPAEELLALASATIQTIDPSASFITDEVLASLSAILPEKLVIAALDLIDRRNVIHYVTPWGHTEYEVLGSTETGANIILGESPSSYSVLLDIQTSPVPYSCSCPAFLHSVLRLESHIMCKHILAALIARQMNMSIIRPTSVDELAALFIRQFPTKAETPRE</sequence>
<evidence type="ECO:0000313" key="3">
    <source>
        <dbReference type="EMBL" id="PPQ90557.1"/>
    </source>
</evidence>
<proteinExistence type="predicted"/>
<dbReference type="Proteomes" id="UP000283269">
    <property type="component" value="Unassembled WGS sequence"/>
</dbReference>
<dbReference type="GO" id="GO:0008270">
    <property type="term" value="F:zinc ion binding"/>
    <property type="evidence" value="ECO:0007669"/>
    <property type="project" value="UniProtKB-KW"/>
</dbReference>
<keyword evidence="1" id="KW-0479">Metal-binding</keyword>
<dbReference type="InParanoid" id="A0A409XIH6"/>
<protein>
    <recommendedName>
        <fullName evidence="2">SWIM-type domain-containing protein</fullName>
    </recommendedName>
</protein>
<reference evidence="3 4" key="1">
    <citation type="journal article" date="2018" name="Evol. Lett.">
        <title>Horizontal gene cluster transfer increased hallucinogenic mushroom diversity.</title>
        <authorList>
            <person name="Reynolds H.T."/>
            <person name="Vijayakumar V."/>
            <person name="Gluck-Thaler E."/>
            <person name="Korotkin H.B."/>
            <person name="Matheny P.B."/>
            <person name="Slot J.C."/>
        </authorList>
    </citation>
    <scope>NUCLEOTIDE SEQUENCE [LARGE SCALE GENOMIC DNA]</scope>
    <source>
        <strain evidence="3 4">2631</strain>
    </source>
</reference>
<keyword evidence="1" id="KW-0862">Zinc</keyword>
<dbReference type="InterPro" id="IPR007527">
    <property type="entry name" value="Znf_SWIM"/>
</dbReference>
<feature type="domain" description="SWIM-type" evidence="2">
    <location>
        <begin position="86"/>
        <end position="130"/>
    </location>
</feature>
<dbReference type="OrthoDB" id="337581at2759"/>
<accession>A0A409XIH6</accession>
<evidence type="ECO:0000256" key="1">
    <source>
        <dbReference type="PROSITE-ProRule" id="PRU00325"/>
    </source>
</evidence>
<dbReference type="PROSITE" id="PS50966">
    <property type="entry name" value="ZF_SWIM"/>
    <property type="match status" value="1"/>
</dbReference>
<evidence type="ECO:0000313" key="4">
    <source>
        <dbReference type="Proteomes" id="UP000283269"/>
    </source>
</evidence>
<dbReference type="AlphaFoldDB" id="A0A409XIH6"/>
<dbReference type="Pfam" id="PF04434">
    <property type="entry name" value="SWIM"/>
    <property type="match status" value="1"/>
</dbReference>
<dbReference type="PANTHER" id="PTHR28498">
    <property type="entry name" value="ZINC FINGER SWIM DOMAIN-CONTAINING PROTEIN 7"/>
    <property type="match status" value="1"/>
</dbReference>
<keyword evidence="4" id="KW-1185">Reference proteome</keyword>
<dbReference type="GO" id="GO:0097196">
    <property type="term" value="C:Shu complex"/>
    <property type="evidence" value="ECO:0007669"/>
    <property type="project" value="TreeGrafter"/>
</dbReference>
<name>A0A409XIH6_PSICY</name>
<keyword evidence="1" id="KW-0863">Zinc-finger</keyword>
<dbReference type="PANTHER" id="PTHR28498:SF1">
    <property type="entry name" value="ZINC FINGER SWIM DOMAIN-CONTAINING PROTEIN 7"/>
    <property type="match status" value="1"/>
</dbReference>
<dbReference type="EMBL" id="NHYD01001616">
    <property type="protein sequence ID" value="PPQ90557.1"/>
    <property type="molecule type" value="Genomic_DNA"/>
</dbReference>
<gene>
    <name evidence="3" type="ORF">CVT25_015871</name>
</gene>